<dbReference type="RefSeq" id="WP_145435172.1">
    <property type="nucleotide sequence ID" value="NZ_CP036339.1"/>
</dbReference>
<reference evidence="2 3" key="1">
    <citation type="submission" date="2019-02" db="EMBL/GenBank/DDBJ databases">
        <title>Deep-cultivation of Planctomycetes and their phenomic and genomic characterization uncovers novel biology.</title>
        <authorList>
            <person name="Wiegand S."/>
            <person name="Jogler M."/>
            <person name="Boedeker C."/>
            <person name="Pinto D."/>
            <person name="Vollmers J."/>
            <person name="Rivas-Marin E."/>
            <person name="Kohn T."/>
            <person name="Peeters S.H."/>
            <person name="Heuer A."/>
            <person name="Rast P."/>
            <person name="Oberbeckmann S."/>
            <person name="Bunk B."/>
            <person name="Jeske O."/>
            <person name="Meyerdierks A."/>
            <person name="Storesund J.E."/>
            <person name="Kallscheuer N."/>
            <person name="Luecker S."/>
            <person name="Lage O.M."/>
            <person name="Pohl T."/>
            <person name="Merkel B.J."/>
            <person name="Hornburger P."/>
            <person name="Mueller R.-W."/>
            <person name="Bruemmer F."/>
            <person name="Labrenz M."/>
            <person name="Spormann A.M."/>
            <person name="Op den Camp H."/>
            <person name="Overmann J."/>
            <person name="Amann R."/>
            <person name="Jetten M.S.M."/>
            <person name="Mascher T."/>
            <person name="Medema M.H."/>
            <person name="Devos D.P."/>
            <person name="Kaster A.-K."/>
            <person name="Ovreas L."/>
            <person name="Rohde M."/>
            <person name="Galperin M.Y."/>
            <person name="Jogler C."/>
        </authorList>
    </citation>
    <scope>NUCLEOTIDE SEQUENCE [LARGE SCALE GENOMIC DNA]</scope>
    <source>
        <strain evidence="2 3">I41</strain>
    </source>
</reference>
<keyword evidence="1" id="KW-0732">Signal</keyword>
<dbReference type="EMBL" id="CP036339">
    <property type="protein sequence ID" value="QDT75488.1"/>
    <property type="molecule type" value="Genomic_DNA"/>
</dbReference>
<name>A0A517U4E2_9BACT</name>
<evidence type="ECO:0008006" key="4">
    <source>
        <dbReference type="Google" id="ProtNLM"/>
    </source>
</evidence>
<evidence type="ECO:0000313" key="2">
    <source>
        <dbReference type="EMBL" id="QDT75488.1"/>
    </source>
</evidence>
<feature type="signal peptide" evidence="1">
    <location>
        <begin position="1"/>
        <end position="23"/>
    </location>
</feature>
<dbReference type="AlphaFoldDB" id="A0A517U4E2"/>
<dbReference type="Proteomes" id="UP000317909">
    <property type="component" value="Chromosome"/>
</dbReference>
<keyword evidence="3" id="KW-1185">Reference proteome</keyword>
<proteinExistence type="predicted"/>
<gene>
    <name evidence="2" type="ORF">I41_46990</name>
</gene>
<accession>A0A517U4E2</accession>
<organism evidence="2 3">
    <name type="scientific">Lacipirellula limnantheis</name>
    <dbReference type="NCBI Taxonomy" id="2528024"/>
    <lineage>
        <taxon>Bacteria</taxon>
        <taxon>Pseudomonadati</taxon>
        <taxon>Planctomycetota</taxon>
        <taxon>Planctomycetia</taxon>
        <taxon>Pirellulales</taxon>
        <taxon>Lacipirellulaceae</taxon>
        <taxon>Lacipirellula</taxon>
    </lineage>
</organism>
<protein>
    <recommendedName>
        <fullName evidence="4">Neutral/alkaline non-lysosomal ceramidase</fullName>
    </recommendedName>
</protein>
<feature type="chain" id="PRO_5022112813" description="Neutral/alkaline non-lysosomal ceramidase" evidence="1">
    <location>
        <begin position="24"/>
        <end position="462"/>
    </location>
</feature>
<sequence precursor="true">MRNWLMLCSALTALVIASSVALAVDTAPPKLAVGTFKVDVTPPMGSPLCDALCPPAAAIDDPLWARGVVLVPTDQKPIVLVALDWVGVGNDGQDAWKQALAAAAGTTVDRVAVHALHQHDAPGCDFGADKLASEFGLGGKLFNVEFARDAIARTAVAVKEAAAATQPVTHVSHGAGIVEKVASNRRCLGPDGKVKWVRYTACKDPEAIAQPEGIIDPKARAIGFWNGDEPIAVLTYYATHPQSYYGHGRVSTDYPGLARALREEALPGPLHVHFNGAGGNIGAGKYNDGSPEMRPELARRVAAGMKAAWDASVKAPIDESTVINWSTRDVALPPGKHLDEPALVAIINDKNAAERERLQAVRHLEFLRECQAGRKVTLSRLRIGDVDLLHLPGELFVEYQLAAQQLRPESAVCVAAYGDYGCGYIGLHDSYAQGGYETSDRASRVAPSVEGVLMGGMQELLK</sequence>
<evidence type="ECO:0000256" key="1">
    <source>
        <dbReference type="SAM" id="SignalP"/>
    </source>
</evidence>
<dbReference type="KEGG" id="llh:I41_46990"/>
<dbReference type="OrthoDB" id="233892at2"/>
<evidence type="ECO:0000313" key="3">
    <source>
        <dbReference type="Proteomes" id="UP000317909"/>
    </source>
</evidence>